<dbReference type="InterPro" id="IPR002903">
    <property type="entry name" value="RsmH"/>
</dbReference>
<evidence type="ECO:0000313" key="8">
    <source>
        <dbReference type="Proteomes" id="UP000176723"/>
    </source>
</evidence>
<comment type="function">
    <text evidence="6">Specifically methylates the N4 position of cytidine in position 1402 (C1402) of 16S rRNA.</text>
</comment>
<comment type="similarity">
    <text evidence="1 6">Belongs to the methyltransferase superfamily. RsmH family.</text>
</comment>
<feature type="binding site" evidence="6">
    <location>
        <position position="131"/>
    </location>
    <ligand>
        <name>S-adenosyl-L-methionine</name>
        <dbReference type="ChEBI" id="CHEBI:59789"/>
    </ligand>
</feature>
<dbReference type="GO" id="GO:0005737">
    <property type="term" value="C:cytoplasm"/>
    <property type="evidence" value="ECO:0007669"/>
    <property type="project" value="UniProtKB-SubCell"/>
</dbReference>
<feature type="binding site" evidence="6">
    <location>
        <position position="103"/>
    </location>
    <ligand>
        <name>S-adenosyl-L-methionine</name>
        <dbReference type="ChEBI" id="CHEBI:59789"/>
    </ligand>
</feature>
<dbReference type="InterPro" id="IPR029063">
    <property type="entry name" value="SAM-dependent_MTases_sf"/>
</dbReference>
<proteinExistence type="inferred from homology"/>
<dbReference type="InterPro" id="IPR023397">
    <property type="entry name" value="SAM-dep_MeTrfase_MraW_recog"/>
</dbReference>
<dbReference type="Pfam" id="PF01795">
    <property type="entry name" value="Methyltransf_5"/>
    <property type="match status" value="1"/>
</dbReference>
<dbReference type="PIRSF" id="PIRSF004486">
    <property type="entry name" value="MraW"/>
    <property type="match status" value="1"/>
</dbReference>
<dbReference type="EMBL" id="MHCL01000007">
    <property type="protein sequence ID" value="OGY22018.1"/>
    <property type="molecule type" value="Genomic_DNA"/>
</dbReference>
<evidence type="ECO:0000256" key="3">
    <source>
        <dbReference type="ARBA" id="ARBA00022603"/>
    </source>
</evidence>
<comment type="catalytic activity">
    <reaction evidence="6">
        <text>cytidine(1402) in 16S rRNA + S-adenosyl-L-methionine = N(4)-methylcytidine(1402) in 16S rRNA + S-adenosyl-L-homocysteine + H(+)</text>
        <dbReference type="Rhea" id="RHEA:42928"/>
        <dbReference type="Rhea" id="RHEA-COMP:10286"/>
        <dbReference type="Rhea" id="RHEA-COMP:10287"/>
        <dbReference type="ChEBI" id="CHEBI:15378"/>
        <dbReference type="ChEBI" id="CHEBI:57856"/>
        <dbReference type="ChEBI" id="CHEBI:59789"/>
        <dbReference type="ChEBI" id="CHEBI:74506"/>
        <dbReference type="ChEBI" id="CHEBI:82748"/>
        <dbReference type="EC" id="2.1.1.199"/>
    </reaction>
</comment>
<dbReference type="HAMAP" id="MF_01007">
    <property type="entry name" value="16SrRNA_methyltr_H"/>
    <property type="match status" value="1"/>
</dbReference>
<sequence>MTNHGRSKHISVLLKEVIEGLRIDAGKKYIDATVGGAGHAREIVKKGGILLAIDRDPEAVRRANQKLKGIETHLGKAYPDNDKTVVVPAQSSQPNFKCVVANFRDLKATAEKYGFSPSSGILFDLGVSSDQLSQVKKGLSFMTDGPLDMRLDSTLTRTAADIINQSSEDELYEIFTRFSQEELARPFAAAIIRARRLKSILTTRELVQIIEERSGGRIGAIHPATKVFLALRIAVNHELENLQEGIVQAIDLLEPKGRLVVISFQETEDRIVKRIFKKKESEGRLTILSKKPVRPSQTEIRQNPRARSARMRLVEHIS</sequence>
<reference evidence="7 8" key="1">
    <citation type="journal article" date="2016" name="Nat. Commun.">
        <title>Thousands of microbial genomes shed light on interconnected biogeochemical processes in an aquifer system.</title>
        <authorList>
            <person name="Anantharaman K."/>
            <person name="Brown C.T."/>
            <person name="Hug L.A."/>
            <person name="Sharon I."/>
            <person name="Castelle C.J."/>
            <person name="Probst A.J."/>
            <person name="Thomas B.C."/>
            <person name="Singh A."/>
            <person name="Wilkins M.J."/>
            <person name="Karaoz U."/>
            <person name="Brodie E.L."/>
            <person name="Williams K.H."/>
            <person name="Hubbard S.S."/>
            <person name="Banfield J.F."/>
        </authorList>
    </citation>
    <scope>NUCLEOTIDE SEQUENCE [LARGE SCALE GENOMIC DNA]</scope>
</reference>
<feature type="binding site" evidence="6">
    <location>
        <position position="124"/>
    </location>
    <ligand>
        <name>S-adenosyl-L-methionine</name>
        <dbReference type="ChEBI" id="CHEBI:59789"/>
    </ligand>
</feature>
<dbReference type="SUPFAM" id="SSF81799">
    <property type="entry name" value="Putative methyltransferase TM0872, insert domain"/>
    <property type="match status" value="1"/>
</dbReference>
<protein>
    <recommendedName>
        <fullName evidence="6">Ribosomal RNA small subunit methyltransferase H</fullName>
        <ecNumber evidence="6">2.1.1.199</ecNumber>
    </recommendedName>
    <alternativeName>
        <fullName evidence="6">16S rRNA m(4)C1402 methyltransferase</fullName>
    </alternativeName>
    <alternativeName>
        <fullName evidence="6">rRNA (cytosine-N(4)-)-methyltransferase RsmH</fullName>
    </alternativeName>
</protein>
<dbReference type="GO" id="GO:0070475">
    <property type="term" value="P:rRNA base methylation"/>
    <property type="evidence" value="ECO:0007669"/>
    <property type="project" value="UniProtKB-UniRule"/>
</dbReference>
<evidence type="ECO:0000256" key="4">
    <source>
        <dbReference type="ARBA" id="ARBA00022679"/>
    </source>
</evidence>
<dbReference type="Proteomes" id="UP000176723">
    <property type="component" value="Unassembled WGS sequence"/>
</dbReference>
<dbReference type="GO" id="GO:0071424">
    <property type="term" value="F:rRNA (cytosine-N4-)-methyltransferase activity"/>
    <property type="evidence" value="ECO:0007669"/>
    <property type="project" value="UniProtKB-UniRule"/>
</dbReference>
<feature type="binding site" evidence="6">
    <location>
        <position position="54"/>
    </location>
    <ligand>
        <name>S-adenosyl-L-methionine</name>
        <dbReference type="ChEBI" id="CHEBI:59789"/>
    </ligand>
</feature>
<comment type="subcellular location">
    <subcellularLocation>
        <location evidence="6">Cytoplasm</location>
    </subcellularLocation>
</comment>
<keyword evidence="4 6" id="KW-0808">Transferase</keyword>
<name>A0A1G1W2W5_9BACT</name>
<dbReference type="Gene3D" id="3.40.50.150">
    <property type="entry name" value="Vaccinia Virus protein VP39"/>
    <property type="match status" value="1"/>
</dbReference>
<dbReference type="PANTHER" id="PTHR11265">
    <property type="entry name" value="S-ADENOSYL-METHYLTRANSFERASE MRAW"/>
    <property type="match status" value="1"/>
</dbReference>
<evidence type="ECO:0000256" key="2">
    <source>
        <dbReference type="ARBA" id="ARBA00022552"/>
    </source>
</evidence>
<feature type="binding site" evidence="6">
    <location>
        <begin position="37"/>
        <end position="39"/>
    </location>
    <ligand>
        <name>S-adenosyl-L-methionine</name>
        <dbReference type="ChEBI" id="CHEBI:59789"/>
    </ligand>
</feature>
<accession>A0A1G1W2W5</accession>
<dbReference type="AlphaFoldDB" id="A0A1G1W2W5"/>
<keyword evidence="2 6" id="KW-0698">rRNA processing</keyword>
<dbReference type="NCBIfam" id="TIGR00006">
    <property type="entry name" value="16S rRNA (cytosine(1402)-N(4))-methyltransferase RsmH"/>
    <property type="match status" value="1"/>
</dbReference>
<gene>
    <name evidence="6" type="primary">rsmH</name>
    <name evidence="7" type="ORF">A3A65_03170</name>
</gene>
<dbReference type="Gene3D" id="1.10.150.170">
    <property type="entry name" value="Putative methyltransferase TM0872, insert domain"/>
    <property type="match status" value="1"/>
</dbReference>
<comment type="caution">
    <text evidence="7">The sequence shown here is derived from an EMBL/GenBank/DDBJ whole genome shotgun (WGS) entry which is preliminary data.</text>
</comment>
<evidence type="ECO:0000256" key="5">
    <source>
        <dbReference type="ARBA" id="ARBA00022691"/>
    </source>
</evidence>
<evidence type="ECO:0000256" key="6">
    <source>
        <dbReference type="HAMAP-Rule" id="MF_01007"/>
    </source>
</evidence>
<organism evidence="7 8">
    <name type="scientific">Candidatus Chisholmbacteria bacterium RIFCSPLOWO2_01_FULL_49_14</name>
    <dbReference type="NCBI Taxonomy" id="1797593"/>
    <lineage>
        <taxon>Bacteria</taxon>
        <taxon>Candidatus Chisholmiibacteriota</taxon>
    </lineage>
</organism>
<keyword evidence="5 6" id="KW-0949">S-adenosyl-L-methionine</keyword>
<dbReference type="EC" id="2.1.1.199" evidence="6"/>
<dbReference type="PANTHER" id="PTHR11265:SF0">
    <property type="entry name" value="12S RRNA N4-METHYLCYTIDINE METHYLTRANSFERASE"/>
    <property type="match status" value="1"/>
</dbReference>
<keyword evidence="6" id="KW-0963">Cytoplasm</keyword>
<dbReference type="SUPFAM" id="SSF53335">
    <property type="entry name" value="S-adenosyl-L-methionine-dependent methyltransferases"/>
    <property type="match status" value="1"/>
</dbReference>
<dbReference type="STRING" id="1797593.A3A65_03170"/>
<evidence type="ECO:0000313" key="7">
    <source>
        <dbReference type="EMBL" id="OGY22018.1"/>
    </source>
</evidence>
<evidence type="ECO:0000256" key="1">
    <source>
        <dbReference type="ARBA" id="ARBA00010396"/>
    </source>
</evidence>
<keyword evidence="3 6" id="KW-0489">Methyltransferase</keyword>